<evidence type="ECO:0000256" key="2">
    <source>
        <dbReference type="ARBA" id="ARBA00022516"/>
    </source>
</evidence>
<dbReference type="InterPro" id="IPR026055">
    <property type="entry name" value="FAR"/>
</dbReference>
<dbReference type="Pfam" id="PF03015">
    <property type="entry name" value="Sterile"/>
    <property type="match status" value="1"/>
</dbReference>
<dbReference type="EC" id="1.2.1.84" evidence="4"/>
<dbReference type="CDD" id="cd05236">
    <property type="entry name" value="FAR-N_SDR_e"/>
    <property type="match status" value="1"/>
</dbReference>
<dbReference type="Gene3D" id="3.40.50.720">
    <property type="entry name" value="NAD(P)-binding Rossmann-like Domain"/>
    <property type="match status" value="1"/>
</dbReference>
<feature type="transmembrane region" description="Helical" evidence="4">
    <location>
        <begin position="479"/>
        <end position="500"/>
    </location>
</feature>
<comment type="similarity">
    <text evidence="1 4">Belongs to the fatty acyl-CoA reductase family.</text>
</comment>
<accession>A0ABD0S627</accession>
<dbReference type="Pfam" id="PF07993">
    <property type="entry name" value="NAD_binding_4"/>
    <property type="match status" value="1"/>
</dbReference>
<comment type="catalytic activity">
    <reaction evidence="4">
        <text>a long-chain fatty acyl-CoA + 2 NADPH + 2 H(+) = a long-chain primary fatty alcohol + 2 NADP(+) + CoA</text>
        <dbReference type="Rhea" id="RHEA:52716"/>
        <dbReference type="ChEBI" id="CHEBI:15378"/>
        <dbReference type="ChEBI" id="CHEBI:57287"/>
        <dbReference type="ChEBI" id="CHEBI:57783"/>
        <dbReference type="ChEBI" id="CHEBI:58349"/>
        <dbReference type="ChEBI" id="CHEBI:77396"/>
        <dbReference type="ChEBI" id="CHEBI:83139"/>
        <dbReference type="EC" id="1.2.1.84"/>
    </reaction>
</comment>
<keyword evidence="4" id="KW-0521">NADP</keyword>
<evidence type="ECO:0000256" key="1">
    <source>
        <dbReference type="ARBA" id="ARBA00005928"/>
    </source>
</evidence>
<reference evidence="7 8" key="1">
    <citation type="submission" date="2024-06" db="EMBL/GenBank/DDBJ databases">
        <title>A chromosome-level genome assembly of beet webworm, Loxostege sticticalis.</title>
        <authorList>
            <person name="Zhang Y."/>
        </authorList>
    </citation>
    <scope>NUCLEOTIDE SEQUENCE [LARGE SCALE GENOMIC DNA]</scope>
    <source>
        <strain evidence="7">AQ028</strain>
        <tissue evidence="7">Male pupae</tissue>
    </source>
</reference>
<dbReference type="PANTHER" id="PTHR11011">
    <property type="entry name" value="MALE STERILITY PROTEIN 2-RELATED"/>
    <property type="match status" value="1"/>
</dbReference>
<dbReference type="AlphaFoldDB" id="A0ABD0S627"/>
<evidence type="ECO:0000259" key="5">
    <source>
        <dbReference type="Pfam" id="PF03015"/>
    </source>
</evidence>
<organism evidence="7 8">
    <name type="scientific">Loxostege sticticalis</name>
    <name type="common">Beet webworm moth</name>
    <dbReference type="NCBI Taxonomy" id="481309"/>
    <lineage>
        <taxon>Eukaryota</taxon>
        <taxon>Metazoa</taxon>
        <taxon>Ecdysozoa</taxon>
        <taxon>Arthropoda</taxon>
        <taxon>Hexapoda</taxon>
        <taxon>Insecta</taxon>
        <taxon>Pterygota</taxon>
        <taxon>Neoptera</taxon>
        <taxon>Endopterygota</taxon>
        <taxon>Lepidoptera</taxon>
        <taxon>Glossata</taxon>
        <taxon>Ditrysia</taxon>
        <taxon>Pyraloidea</taxon>
        <taxon>Crambidae</taxon>
        <taxon>Pyraustinae</taxon>
        <taxon>Loxostege</taxon>
    </lineage>
</organism>
<evidence type="ECO:0000256" key="4">
    <source>
        <dbReference type="RuleBase" id="RU363097"/>
    </source>
</evidence>
<protein>
    <recommendedName>
        <fullName evidence="4">Fatty acyl-CoA reductase</fullName>
        <ecNumber evidence="4">1.2.1.84</ecNumber>
    </recommendedName>
</protein>
<feature type="domain" description="Thioester reductase (TE)" evidence="6">
    <location>
        <begin position="24"/>
        <end position="295"/>
    </location>
</feature>
<sequence>MVFLREDAPAPRIPQFYAGRSVFITGATGFMGKVLVERLLWTCPDVGKLFLLVRSKGTETQHDRLLDLKQSQVFDAIREKCPAQLDKLRLVSGDITKPELGISPDSLAELEEVSVVFNCAATVRFMEALRPAAEQNVLSVVRLLELCDRLPGIQAFVQVSTGYCNAERASIDERVYPLPSALANMLASALATPDDTPGEEVKRIISPKPNTYTYTKSMGEAAVAEHRTRGYPKAIFRPTIVTGSLRHPFPGWIDNYNGPSGLLSNIRAWGTGLLPVIRCDSYKRADLLPVDMAIDTLIAVAWETAIDNPPSVRVYNCSTSENPTTWEDLRIAILEVGRKYPLADAAWYPTSWFIKSRFIYTTGKLLFMTIPFYVIEYLMRIFTHQKNRMSLIKLHGRLCGMNDVLEYFNTREWAFGTDNVRRLRARLSHADAATFNLDPNAIDWKEHHKNFVRGCQLYLSKDKPDNLPRSRRRMRRIYLIHRTFTILLPLLLIYTCFLKFNLMCAI</sequence>
<dbReference type="InterPro" id="IPR033640">
    <property type="entry name" value="FAR_C"/>
</dbReference>
<keyword evidence="4" id="KW-0472">Membrane</keyword>
<comment type="caution">
    <text evidence="7">The sequence shown here is derived from an EMBL/GenBank/DDBJ whole genome shotgun (WGS) entry which is preliminary data.</text>
</comment>
<evidence type="ECO:0000256" key="3">
    <source>
        <dbReference type="ARBA" id="ARBA00023098"/>
    </source>
</evidence>
<name>A0ABD0S627_LOXSC</name>
<feature type="domain" description="Fatty acyl-CoA reductase C-terminal" evidence="5">
    <location>
        <begin position="367"/>
        <end position="462"/>
    </location>
</feature>
<gene>
    <name evidence="7" type="ORF">ABMA28_011386</name>
</gene>
<keyword evidence="4" id="KW-1133">Transmembrane helix</keyword>
<dbReference type="InterPro" id="IPR036291">
    <property type="entry name" value="NAD(P)-bd_dom_sf"/>
</dbReference>
<feature type="transmembrane region" description="Helical" evidence="4">
    <location>
        <begin position="358"/>
        <end position="379"/>
    </location>
</feature>
<dbReference type="GO" id="GO:0102965">
    <property type="term" value="F:alcohol-forming long-chain fatty acyl-CoA reductase activity"/>
    <property type="evidence" value="ECO:0007669"/>
    <property type="project" value="UniProtKB-EC"/>
</dbReference>
<evidence type="ECO:0000259" key="6">
    <source>
        <dbReference type="Pfam" id="PF07993"/>
    </source>
</evidence>
<keyword evidence="2 4" id="KW-0444">Lipid biosynthesis</keyword>
<dbReference type="InterPro" id="IPR013120">
    <property type="entry name" value="FAR_NAD-bd"/>
</dbReference>
<keyword evidence="3 4" id="KW-0443">Lipid metabolism</keyword>
<dbReference type="PANTHER" id="PTHR11011:SF116">
    <property type="entry name" value="FATTY ACYL-COA REDUCTASE CG5065-RELATED"/>
    <property type="match status" value="1"/>
</dbReference>
<evidence type="ECO:0000313" key="8">
    <source>
        <dbReference type="Proteomes" id="UP001549921"/>
    </source>
</evidence>
<keyword evidence="4" id="KW-0560">Oxidoreductase</keyword>
<dbReference type="SUPFAM" id="SSF51735">
    <property type="entry name" value="NAD(P)-binding Rossmann-fold domains"/>
    <property type="match status" value="1"/>
</dbReference>
<dbReference type="CDD" id="cd09071">
    <property type="entry name" value="FAR_C"/>
    <property type="match status" value="1"/>
</dbReference>
<proteinExistence type="inferred from homology"/>
<dbReference type="EMBL" id="JBEDNZ010000029">
    <property type="protein sequence ID" value="KAL0809151.1"/>
    <property type="molecule type" value="Genomic_DNA"/>
</dbReference>
<dbReference type="GO" id="GO:1901568">
    <property type="term" value="P:fatty acid derivative metabolic process"/>
    <property type="evidence" value="ECO:0007669"/>
    <property type="project" value="UniProtKB-ARBA"/>
</dbReference>
<keyword evidence="4" id="KW-0812">Transmembrane</keyword>
<comment type="function">
    <text evidence="4">Catalyzes the reduction of fatty acyl-CoA to fatty alcohols.</text>
</comment>
<dbReference type="Proteomes" id="UP001549921">
    <property type="component" value="Unassembled WGS sequence"/>
</dbReference>
<evidence type="ECO:0000313" key="7">
    <source>
        <dbReference type="EMBL" id="KAL0809151.1"/>
    </source>
</evidence>